<gene>
    <name evidence="1" type="ORF">METZ01_LOCUS135916</name>
</gene>
<proteinExistence type="predicted"/>
<accession>A0A381Z2C6</accession>
<reference evidence="1" key="1">
    <citation type="submission" date="2018-05" db="EMBL/GenBank/DDBJ databases">
        <authorList>
            <person name="Lanie J.A."/>
            <person name="Ng W.-L."/>
            <person name="Kazmierczak K.M."/>
            <person name="Andrzejewski T.M."/>
            <person name="Davidsen T.M."/>
            <person name="Wayne K.J."/>
            <person name="Tettelin H."/>
            <person name="Glass J.I."/>
            <person name="Rusch D."/>
            <person name="Podicherti R."/>
            <person name="Tsui H.-C.T."/>
            <person name="Winkler M.E."/>
        </authorList>
    </citation>
    <scope>NUCLEOTIDE SEQUENCE</scope>
</reference>
<dbReference type="AlphaFoldDB" id="A0A381Z2C6"/>
<sequence>MNHGNVVTWTTGLSVTVRVAKRSVPTEIFYRDTWGERHAIFSETTHFEHVHS</sequence>
<protein>
    <submittedName>
        <fullName evidence="1">Uncharacterized protein</fullName>
    </submittedName>
</protein>
<organism evidence="1">
    <name type="scientific">marine metagenome</name>
    <dbReference type="NCBI Taxonomy" id="408172"/>
    <lineage>
        <taxon>unclassified sequences</taxon>
        <taxon>metagenomes</taxon>
        <taxon>ecological metagenomes</taxon>
    </lineage>
</organism>
<name>A0A381Z2C6_9ZZZZ</name>
<feature type="non-terminal residue" evidence="1">
    <location>
        <position position="52"/>
    </location>
</feature>
<evidence type="ECO:0000313" key="1">
    <source>
        <dbReference type="EMBL" id="SVA83062.1"/>
    </source>
</evidence>
<dbReference type="EMBL" id="UINC01019595">
    <property type="protein sequence ID" value="SVA83062.1"/>
    <property type="molecule type" value="Genomic_DNA"/>
</dbReference>